<gene>
    <name evidence="14" type="ORF">ABXZ36_08900</name>
</gene>
<evidence type="ECO:0000313" key="14">
    <source>
        <dbReference type="EMBL" id="MET6990763.1"/>
    </source>
</evidence>
<keyword evidence="6 11" id="KW-0798">TonB box</keyword>
<dbReference type="PANTHER" id="PTHR30069:SF29">
    <property type="entry name" value="HEMOGLOBIN AND HEMOGLOBIN-HAPTOGLOBIN-BINDING PROTEIN 1-RELATED"/>
    <property type="match status" value="1"/>
</dbReference>
<evidence type="ECO:0000256" key="3">
    <source>
        <dbReference type="ARBA" id="ARBA00022452"/>
    </source>
</evidence>
<reference evidence="14 15" key="1">
    <citation type="submission" date="2024-07" db="EMBL/GenBank/DDBJ databases">
        <title>The genome sequence of type strain Sediminicola arcticus GDMCC 1.2805.</title>
        <authorList>
            <person name="Liu Y."/>
        </authorList>
    </citation>
    <scope>NUCLEOTIDE SEQUENCE [LARGE SCALE GENOMIC DNA]</scope>
    <source>
        <strain evidence="14 15">GDMCC 1.2805</strain>
    </source>
</reference>
<evidence type="ECO:0000256" key="2">
    <source>
        <dbReference type="ARBA" id="ARBA00022448"/>
    </source>
</evidence>
<evidence type="ECO:0000256" key="11">
    <source>
        <dbReference type="RuleBase" id="RU003357"/>
    </source>
</evidence>
<evidence type="ECO:0000256" key="4">
    <source>
        <dbReference type="ARBA" id="ARBA00022692"/>
    </source>
</evidence>
<dbReference type="InterPro" id="IPR039426">
    <property type="entry name" value="TonB-dep_rcpt-like"/>
</dbReference>
<name>A0ABV2SUC4_9FLAO</name>
<feature type="domain" description="TonB-dependent receptor-like beta-barrel" evidence="12">
    <location>
        <begin position="449"/>
        <end position="884"/>
    </location>
</feature>
<dbReference type="Pfam" id="PF00593">
    <property type="entry name" value="TonB_dep_Rec_b-barrel"/>
    <property type="match status" value="1"/>
</dbReference>
<keyword evidence="8 14" id="KW-0675">Receptor</keyword>
<dbReference type="Pfam" id="PF13715">
    <property type="entry name" value="CarbopepD_reg_2"/>
    <property type="match status" value="1"/>
</dbReference>
<keyword evidence="4 10" id="KW-0812">Transmembrane</keyword>
<dbReference type="EMBL" id="JBEXAE010000003">
    <property type="protein sequence ID" value="MET6990763.1"/>
    <property type="molecule type" value="Genomic_DNA"/>
</dbReference>
<dbReference type="InterPro" id="IPR036942">
    <property type="entry name" value="Beta-barrel_TonB_sf"/>
</dbReference>
<dbReference type="InterPro" id="IPR037066">
    <property type="entry name" value="Plug_dom_sf"/>
</dbReference>
<keyword evidence="3 10" id="KW-1134">Transmembrane beta strand</keyword>
<keyword evidence="7 10" id="KW-0472">Membrane</keyword>
<dbReference type="RefSeq" id="WP_354615155.1">
    <property type="nucleotide sequence ID" value="NZ_JBEXAE010000003.1"/>
</dbReference>
<dbReference type="Pfam" id="PF07715">
    <property type="entry name" value="Plug"/>
    <property type="match status" value="1"/>
</dbReference>
<comment type="subcellular location">
    <subcellularLocation>
        <location evidence="1 10">Cell outer membrane</location>
        <topology evidence="1 10">Multi-pass membrane protein</topology>
    </subcellularLocation>
</comment>
<protein>
    <submittedName>
        <fullName evidence="14">TonB-dependent receptor</fullName>
    </submittedName>
</protein>
<feature type="domain" description="TonB-dependent receptor plug" evidence="13">
    <location>
        <begin position="280"/>
        <end position="357"/>
    </location>
</feature>
<evidence type="ECO:0000256" key="7">
    <source>
        <dbReference type="ARBA" id="ARBA00023136"/>
    </source>
</evidence>
<dbReference type="Proteomes" id="UP001549799">
    <property type="component" value="Unassembled WGS sequence"/>
</dbReference>
<evidence type="ECO:0000256" key="6">
    <source>
        <dbReference type="ARBA" id="ARBA00023077"/>
    </source>
</evidence>
<dbReference type="Gene3D" id="2.170.130.10">
    <property type="entry name" value="TonB-dependent receptor, plug domain"/>
    <property type="match status" value="1"/>
</dbReference>
<comment type="caution">
    <text evidence="14">The sequence shown here is derived from an EMBL/GenBank/DDBJ whole genome shotgun (WGS) entry which is preliminary data.</text>
</comment>
<dbReference type="Gene3D" id="2.60.40.1120">
    <property type="entry name" value="Carboxypeptidase-like, regulatory domain"/>
    <property type="match status" value="1"/>
</dbReference>
<evidence type="ECO:0000256" key="9">
    <source>
        <dbReference type="ARBA" id="ARBA00023237"/>
    </source>
</evidence>
<dbReference type="SUPFAM" id="SSF49464">
    <property type="entry name" value="Carboxypeptidase regulatory domain-like"/>
    <property type="match status" value="1"/>
</dbReference>
<keyword evidence="5" id="KW-0732">Signal</keyword>
<dbReference type="InterPro" id="IPR008969">
    <property type="entry name" value="CarboxyPept-like_regulatory"/>
</dbReference>
<organism evidence="14 15">
    <name type="scientific">Sediminicola arcticus</name>
    <dbReference type="NCBI Taxonomy" id="1574308"/>
    <lineage>
        <taxon>Bacteria</taxon>
        <taxon>Pseudomonadati</taxon>
        <taxon>Bacteroidota</taxon>
        <taxon>Flavobacteriia</taxon>
        <taxon>Flavobacteriales</taxon>
        <taxon>Flavobacteriaceae</taxon>
        <taxon>Sediminicola</taxon>
    </lineage>
</organism>
<accession>A0ABV2SUC4</accession>
<evidence type="ECO:0000259" key="12">
    <source>
        <dbReference type="Pfam" id="PF00593"/>
    </source>
</evidence>
<evidence type="ECO:0000259" key="13">
    <source>
        <dbReference type="Pfam" id="PF07715"/>
    </source>
</evidence>
<evidence type="ECO:0000256" key="8">
    <source>
        <dbReference type="ARBA" id="ARBA00023170"/>
    </source>
</evidence>
<keyword evidence="2 10" id="KW-0813">Transport</keyword>
<evidence type="ECO:0000256" key="5">
    <source>
        <dbReference type="ARBA" id="ARBA00022729"/>
    </source>
</evidence>
<dbReference type="PROSITE" id="PS52016">
    <property type="entry name" value="TONB_DEPENDENT_REC_3"/>
    <property type="match status" value="1"/>
</dbReference>
<evidence type="ECO:0000256" key="1">
    <source>
        <dbReference type="ARBA" id="ARBA00004571"/>
    </source>
</evidence>
<sequence length="923" mass="103568">MIKYIQLLILLIGLHVFGQEKEKVFNFEFENKDILELLLDIEKEAEVTFYFDKKWVDGKSYSGNFTKATLVQILGEVFEDTNLNIFVLNDSKIILTQNNIIYKDLPEGFFGKKQVDSIIENTNHTRISSNPVFSNIEASTKSAITRTVRIGKEKLTNTRSNYTIRGYAKTTEQGQAISNLSIIVNGKNSGSVTDDDGYYELEVPMGISIFKTSSLGIEPSTTRVIVFNDGELNFNLNESVEFLDEVIVQANAAKNVEEALSGSTELVVEETKNIPLVLGERDVLKVATTLPGISTAGEGAAGFNVRGGSTDQNLILLDNAVIYNPSHFFGIFQALNPFTTKDLKILKGGIPAEYGGRLSSVFDITSKDANTEKISGEMAVGPVTSNVTLEIPVVKGKSGLIVGGRGTYSGWILRSLKDESLNNSKASFYDAIAKYTHVINDKNTVRAMGYYSNDAFSITSDSVYGYNNRLLSFQWDHKFNEKNTGSLILANSNYKFNIAYEGNSDSNFNLGFIVDETEAKFKFTYLHSNAHKFDYGLSAKLYNVQPGNLEPNGSGSIVDSKNIPTEKAVEAALYVSDNFKVNDKLLIDVGLRYSMFATLGRTEARIYEENMPKNEETLVETVSYDKNEVVDTYGGPEVRLSARYLLSPNLSLKASYNSTYQYIHRLSNTTTISPIDTWKLSDNNIKPQKGRQVGLGLYKNLEGNQFEISLEGYYKEADNLLDFKVGSELLLNETIETETLQGDGQAYGVEFLIRKNSGKLNGWLGYTYSRSFLKLDSEFAEERVNNGEFFPTNYDKPHDFSAVLNYKLTKRYSLSANLSYQTGRPVTYPVARYNFNNSEYVVYSNRNEFRIPDYYRLDLGINIEGNHKLKKLAHSFWNISVYNVLGRNNPYSVFFVTENGELKAFQSSIFSIPVPTITYNFKF</sequence>
<dbReference type="PANTHER" id="PTHR30069">
    <property type="entry name" value="TONB-DEPENDENT OUTER MEMBRANE RECEPTOR"/>
    <property type="match status" value="1"/>
</dbReference>
<dbReference type="SUPFAM" id="SSF56935">
    <property type="entry name" value="Porins"/>
    <property type="match status" value="1"/>
</dbReference>
<keyword evidence="9 10" id="KW-0998">Cell outer membrane</keyword>
<evidence type="ECO:0000256" key="10">
    <source>
        <dbReference type="PROSITE-ProRule" id="PRU01360"/>
    </source>
</evidence>
<keyword evidence="15" id="KW-1185">Reference proteome</keyword>
<proteinExistence type="inferred from homology"/>
<dbReference type="InterPro" id="IPR012910">
    <property type="entry name" value="Plug_dom"/>
</dbReference>
<comment type="similarity">
    <text evidence="10 11">Belongs to the TonB-dependent receptor family.</text>
</comment>
<evidence type="ECO:0000313" key="15">
    <source>
        <dbReference type="Proteomes" id="UP001549799"/>
    </source>
</evidence>
<dbReference type="InterPro" id="IPR000531">
    <property type="entry name" value="Beta-barrel_TonB"/>
</dbReference>
<dbReference type="Gene3D" id="2.40.170.20">
    <property type="entry name" value="TonB-dependent receptor, beta-barrel domain"/>
    <property type="match status" value="1"/>
</dbReference>